<dbReference type="GO" id="GO:0003677">
    <property type="term" value="F:DNA binding"/>
    <property type="evidence" value="ECO:0007669"/>
    <property type="project" value="UniProtKB-UniRule"/>
</dbReference>
<evidence type="ECO:0000256" key="1">
    <source>
        <dbReference type="ARBA" id="ARBA00023015"/>
    </source>
</evidence>
<organism evidence="6 7">
    <name type="scientific">Photobacterium profundum 3TCK</name>
    <dbReference type="NCBI Taxonomy" id="314280"/>
    <lineage>
        <taxon>Bacteria</taxon>
        <taxon>Pseudomonadati</taxon>
        <taxon>Pseudomonadota</taxon>
        <taxon>Gammaproteobacteria</taxon>
        <taxon>Vibrionales</taxon>
        <taxon>Vibrionaceae</taxon>
        <taxon>Photobacterium</taxon>
    </lineage>
</organism>
<dbReference type="PANTHER" id="PTHR47506">
    <property type="entry name" value="TRANSCRIPTIONAL REGULATORY PROTEIN"/>
    <property type="match status" value="1"/>
</dbReference>
<dbReference type="PROSITE" id="PS01081">
    <property type="entry name" value="HTH_TETR_1"/>
    <property type="match status" value="1"/>
</dbReference>
<dbReference type="RefSeq" id="WP_006230208.1">
    <property type="nucleotide sequence ID" value="NZ_CH724134.1"/>
</dbReference>
<dbReference type="HOGENOM" id="CLU_069356_29_2_6"/>
<dbReference type="AlphaFoldDB" id="Q1Z6F7"/>
<dbReference type="InterPro" id="IPR001647">
    <property type="entry name" value="HTH_TetR"/>
</dbReference>
<evidence type="ECO:0000259" key="5">
    <source>
        <dbReference type="PROSITE" id="PS50977"/>
    </source>
</evidence>
<comment type="caution">
    <text evidence="6">The sequence shown here is derived from an EMBL/GenBank/DDBJ whole genome shotgun (WGS) entry which is preliminary data.</text>
</comment>
<reference evidence="6 7" key="1">
    <citation type="submission" date="2006-03" db="EMBL/GenBank/DDBJ databases">
        <authorList>
            <person name="Bartlett D.H."/>
            <person name="Valle G."/>
            <person name="Lauro F.M."/>
            <person name="Vezzi A."/>
            <person name="Simonato F."/>
            <person name="Eloe E."/>
            <person name="Vitulo N."/>
            <person name="Stratton T.K."/>
            <person name="D'angelo M."/>
            <person name="Ferriera S."/>
            <person name="Johnson J."/>
            <person name="Kravitz S."/>
            <person name="Beeson K."/>
            <person name="Sutton G."/>
            <person name="Rogers Y."/>
            <person name="Friedman R."/>
            <person name="Frazier M."/>
            <person name="Venter J.C."/>
        </authorList>
    </citation>
    <scope>NUCLEOTIDE SEQUENCE [LARGE SCALE GENOMIC DNA]</scope>
    <source>
        <strain evidence="6 7">3TCK</strain>
    </source>
</reference>
<dbReference type="EMBL" id="AAPH01000006">
    <property type="protein sequence ID" value="EAS44190.1"/>
    <property type="molecule type" value="Genomic_DNA"/>
</dbReference>
<dbReference type="PANTHER" id="PTHR47506:SF1">
    <property type="entry name" value="HTH-TYPE TRANSCRIPTIONAL REGULATOR YJDC"/>
    <property type="match status" value="1"/>
</dbReference>
<evidence type="ECO:0000313" key="6">
    <source>
        <dbReference type="EMBL" id="EAS44190.1"/>
    </source>
</evidence>
<dbReference type="Gene3D" id="1.10.357.10">
    <property type="entry name" value="Tetracycline Repressor, domain 2"/>
    <property type="match status" value="1"/>
</dbReference>
<evidence type="ECO:0000256" key="3">
    <source>
        <dbReference type="ARBA" id="ARBA00023163"/>
    </source>
</evidence>
<accession>Q1Z6F7</accession>
<sequence length="240" mass="27378">MARVVKAPDERRNEFIVTAQNLFYTKGYESTSVNDIIQTMGVSKGAFYHYFSSKQAILEMLVESLLSQYQALVQALLTDPAIDAVSKWQQLVQMTNNWKVEQKTEMLSFTQIINMDENVLLKHKLVTESTRLLVADYALIIKQGMDEGVFDIQGDNQADSQEGNSQDAKDLAELLVAMLYAFSDRFTELLLNQDQYDQRQSIELIQRKLRTTQAAIERILRAPQGSLPLIDQKALNAWFS</sequence>
<evidence type="ECO:0000313" key="7">
    <source>
        <dbReference type="Proteomes" id="UP000003789"/>
    </source>
</evidence>
<keyword evidence="1" id="KW-0805">Transcription regulation</keyword>
<dbReference type="Pfam" id="PF00440">
    <property type="entry name" value="TetR_N"/>
    <property type="match status" value="1"/>
</dbReference>
<dbReference type="SUPFAM" id="SSF46689">
    <property type="entry name" value="Homeodomain-like"/>
    <property type="match status" value="1"/>
</dbReference>
<dbReference type="Proteomes" id="UP000003789">
    <property type="component" value="Unassembled WGS sequence"/>
</dbReference>
<keyword evidence="3" id="KW-0804">Transcription</keyword>
<gene>
    <name evidence="6" type="ORF">P3TCK_10923</name>
</gene>
<protein>
    <submittedName>
        <fullName evidence="6">Probable transcriptional regulator</fullName>
    </submittedName>
</protein>
<dbReference type="InterPro" id="IPR009057">
    <property type="entry name" value="Homeodomain-like_sf"/>
</dbReference>
<feature type="DNA-binding region" description="H-T-H motif" evidence="4">
    <location>
        <begin position="32"/>
        <end position="51"/>
    </location>
</feature>
<proteinExistence type="predicted"/>
<evidence type="ECO:0000256" key="2">
    <source>
        <dbReference type="ARBA" id="ARBA00023125"/>
    </source>
</evidence>
<feature type="domain" description="HTH tetR-type" evidence="5">
    <location>
        <begin position="9"/>
        <end position="69"/>
    </location>
</feature>
<dbReference type="PROSITE" id="PS50977">
    <property type="entry name" value="HTH_TETR_2"/>
    <property type="match status" value="1"/>
</dbReference>
<evidence type="ECO:0000256" key="4">
    <source>
        <dbReference type="PROSITE-ProRule" id="PRU00335"/>
    </source>
</evidence>
<keyword evidence="2 4" id="KW-0238">DNA-binding</keyword>
<name>Q1Z6F7_9GAMM</name>
<dbReference type="InterPro" id="IPR023772">
    <property type="entry name" value="DNA-bd_HTH_TetR-type_CS"/>
</dbReference>
<dbReference type="PRINTS" id="PR00455">
    <property type="entry name" value="HTHTETR"/>
</dbReference>
<dbReference type="OrthoDB" id="4541465at2"/>